<evidence type="ECO:0000256" key="8">
    <source>
        <dbReference type="ARBA" id="ARBA00023288"/>
    </source>
</evidence>
<feature type="disulfide bond" evidence="9">
    <location>
        <begin position="36"/>
        <end position="43"/>
    </location>
</feature>
<reference evidence="12 13" key="1">
    <citation type="submission" date="2016-10" db="EMBL/GenBank/DDBJ databases">
        <title>Genome sequencing of Aspergillus oryzae BCC7051.</title>
        <authorList>
            <person name="Thammarongtham C."/>
            <person name="Vorapreeda T."/>
            <person name="Nookaew I."/>
            <person name="Srisuk T."/>
            <person name="Land M."/>
            <person name="Jeennor S."/>
            <person name="Laoteng K."/>
        </authorList>
    </citation>
    <scope>NUCLEOTIDE SEQUENCE [LARGE SCALE GENOMIC DNA]</scope>
    <source>
        <strain evidence="12 13">BCC7051</strain>
    </source>
</reference>
<evidence type="ECO:0000256" key="3">
    <source>
        <dbReference type="ARBA" id="ARBA00010031"/>
    </source>
</evidence>
<evidence type="ECO:0000256" key="1">
    <source>
        <dbReference type="ARBA" id="ARBA00004589"/>
    </source>
</evidence>
<dbReference type="AlphaFoldDB" id="A0A1S9DUA9"/>
<feature type="domain" description="CFEM" evidence="11">
    <location>
        <begin position="1"/>
        <end position="79"/>
    </location>
</feature>
<evidence type="ECO:0000256" key="6">
    <source>
        <dbReference type="ARBA" id="ARBA00022729"/>
    </source>
</evidence>
<evidence type="ECO:0000256" key="4">
    <source>
        <dbReference type="ARBA" id="ARBA00022525"/>
    </source>
</evidence>
<name>A0A1S9DUA9_ASPOZ</name>
<feature type="signal peptide" evidence="10">
    <location>
        <begin position="1"/>
        <end position="17"/>
    </location>
</feature>
<keyword evidence="9" id="KW-0349">Heme</keyword>
<keyword evidence="9" id="KW-0479">Metal-binding</keyword>
<feature type="binding site" description="axial binding residue" evidence="9">
    <location>
        <position position="40"/>
    </location>
    <ligand>
        <name>heme</name>
        <dbReference type="ChEBI" id="CHEBI:30413"/>
    </ligand>
    <ligandPart>
        <name>Fe</name>
        <dbReference type="ChEBI" id="CHEBI:18248"/>
    </ligandPart>
</feature>
<comment type="similarity">
    <text evidence="3">Belongs to the RBT5 family.</text>
</comment>
<evidence type="ECO:0000256" key="7">
    <source>
        <dbReference type="ARBA" id="ARBA00023157"/>
    </source>
</evidence>
<dbReference type="GO" id="GO:0098552">
    <property type="term" value="C:side of membrane"/>
    <property type="evidence" value="ECO:0007669"/>
    <property type="project" value="UniProtKB-KW"/>
</dbReference>
<sequence>MKFTLVAAITLAAIARAQDITCALPCVQDGIKQVECPSDDFKCACPHLQDILNAIKPCLKKSCGDISDAKIQEVISRYC</sequence>
<evidence type="ECO:0000256" key="2">
    <source>
        <dbReference type="ARBA" id="ARBA00004613"/>
    </source>
</evidence>
<keyword evidence="5" id="KW-0336">GPI-anchor</keyword>
<accession>A0A1S9DUA9</accession>
<evidence type="ECO:0000256" key="5">
    <source>
        <dbReference type="ARBA" id="ARBA00022622"/>
    </source>
</evidence>
<keyword evidence="9" id="KW-0408">Iron</keyword>
<dbReference type="GO" id="GO:0046872">
    <property type="term" value="F:metal ion binding"/>
    <property type="evidence" value="ECO:0007669"/>
    <property type="project" value="UniProtKB-UniRule"/>
</dbReference>
<dbReference type="Proteomes" id="UP000190312">
    <property type="component" value="Unassembled WGS sequence"/>
</dbReference>
<keyword evidence="5" id="KW-0325">Glycoprotein</keyword>
<dbReference type="OrthoDB" id="3767534at2759"/>
<comment type="caution">
    <text evidence="12">The sequence shown here is derived from an EMBL/GenBank/DDBJ whole genome shotgun (WGS) entry which is preliminary data.</text>
</comment>
<keyword evidence="7 9" id="KW-1015">Disulfide bond</keyword>
<dbReference type="PROSITE" id="PS52012">
    <property type="entry name" value="CFEM"/>
    <property type="match status" value="1"/>
</dbReference>
<dbReference type="GO" id="GO:0005576">
    <property type="term" value="C:extracellular region"/>
    <property type="evidence" value="ECO:0007669"/>
    <property type="project" value="UniProtKB-SubCell"/>
</dbReference>
<evidence type="ECO:0000313" key="13">
    <source>
        <dbReference type="Proteomes" id="UP000190312"/>
    </source>
</evidence>
<dbReference type="EMBL" id="MKZY01000002">
    <property type="protein sequence ID" value="OOO12632.1"/>
    <property type="molecule type" value="Genomic_DNA"/>
</dbReference>
<comment type="subcellular location">
    <subcellularLocation>
        <location evidence="1">Membrane</location>
        <topology evidence="1">Lipid-anchor</topology>
        <topology evidence="1">GPI-anchor</topology>
    </subcellularLocation>
    <subcellularLocation>
        <location evidence="2">Secreted</location>
    </subcellularLocation>
</comment>
<dbReference type="InterPro" id="IPR008427">
    <property type="entry name" value="Extracellular_membr_CFEM_dom"/>
</dbReference>
<protein>
    <submittedName>
        <fullName evidence="12">Extracellular membrane protein, CFEM domain</fullName>
    </submittedName>
</protein>
<keyword evidence="8" id="KW-0449">Lipoprotein</keyword>
<evidence type="ECO:0000256" key="9">
    <source>
        <dbReference type="PROSITE-ProRule" id="PRU01356"/>
    </source>
</evidence>
<keyword evidence="5" id="KW-0472">Membrane</keyword>
<proteinExistence type="inferred from homology"/>
<evidence type="ECO:0000313" key="12">
    <source>
        <dbReference type="EMBL" id="OOO12632.1"/>
    </source>
</evidence>
<organism evidence="12 13">
    <name type="scientific">Aspergillus oryzae</name>
    <name type="common">Yellow koji mold</name>
    <dbReference type="NCBI Taxonomy" id="5062"/>
    <lineage>
        <taxon>Eukaryota</taxon>
        <taxon>Fungi</taxon>
        <taxon>Dikarya</taxon>
        <taxon>Ascomycota</taxon>
        <taxon>Pezizomycotina</taxon>
        <taxon>Eurotiomycetes</taxon>
        <taxon>Eurotiomycetidae</taxon>
        <taxon>Eurotiales</taxon>
        <taxon>Aspergillaceae</taxon>
        <taxon>Aspergillus</taxon>
        <taxon>Aspergillus subgen. Circumdati</taxon>
    </lineage>
</organism>
<evidence type="ECO:0000259" key="11">
    <source>
        <dbReference type="PROSITE" id="PS52012"/>
    </source>
</evidence>
<feature type="chain" id="PRO_5012910507" evidence="10">
    <location>
        <begin position="18"/>
        <end position="79"/>
    </location>
</feature>
<dbReference type="Pfam" id="PF05730">
    <property type="entry name" value="CFEM"/>
    <property type="match status" value="1"/>
</dbReference>
<comment type="caution">
    <text evidence="9">Lacks conserved residue(s) required for the propagation of feature annotation.</text>
</comment>
<keyword evidence="6 10" id="KW-0732">Signal</keyword>
<keyword evidence="4" id="KW-0964">Secreted</keyword>
<gene>
    <name evidence="12" type="ORF">OAory_01003810</name>
</gene>
<evidence type="ECO:0000256" key="10">
    <source>
        <dbReference type="SAM" id="SignalP"/>
    </source>
</evidence>